<evidence type="ECO:0000256" key="3">
    <source>
        <dbReference type="ARBA" id="ARBA00023027"/>
    </source>
</evidence>
<dbReference type="Pfam" id="PF01370">
    <property type="entry name" value="Epimerase"/>
    <property type="match status" value="1"/>
</dbReference>
<evidence type="ECO:0000256" key="2">
    <source>
        <dbReference type="ARBA" id="ARBA00023002"/>
    </source>
</evidence>
<evidence type="ECO:0000313" key="5">
    <source>
        <dbReference type="EMBL" id="MDR7363502.1"/>
    </source>
</evidence>
<comment type="caution">
    <text evidence="5">The sequence shown here is derived from an EMBL/GenBank/DDBJ whole genome shotgun (WGS) entry which is preliminary data.</text>
</comment>
<proteinExistence type="inferred from homology"/>
<dbReference type="RefSeq" id="WP_310303974.1">
    <property type="nucleotide sequence ID" value="NZ_BAAAPS010000003.1"/>
</dbReference>
<feature type="domain" description="NAD-dependent epimerase/dehydratase" evidence="4">
    <location>
        <begin position="8"/>
        <end position="186"/>
    </location>
</feature>
<name>A0ABU2BYL2_9ACTN</name>
<reference evidence="5 6" key="1">
    <citation type="submission" date="2023-07" db="EMBL/GenBank/DDBJ databases">
        <title>Sequencing the genomes of 1000 actinobacteria strains.</title>
        <authorList>
            <person name="Klenk H.-P."/>
        </authorList>
    </citation>
    <scope>NUCLEOTIDE SEQUENCE [LARGE SCALE GENOMIC DNA]</scope>
    <source>
        <strain evidence="5 6">DSM 19426</strain>
    </source>
</reference>
<keyword evidence="3" id="KW-0520">NAD</keyword>
<comment type="similarity">
    <text evidence="1">Belongs to the NAD(P)-dependent epimerase/dehydratase family.</text>
</comment>
<dbReference type="Proteomes" id="UP001183648">
    <property type="component" value="Unassembled WGS sequence"/>
</dbReference>
<evidence type="ECO:0000259" key="4">
    <source>
        <dbReference type="Pfam" id="PF01370"/>
    </source>
</evidence>
<gene>
    <name evidence="5" type="ORF">J2S63_003055</name>
</gene>
<dbReference type="InterPro" id="IPR036291">
    <property type="entry name" value="NAD(P)-bd_dom_sf"/>
</dbReference>
<organism evidence="5 6">
    <name type="scientific">Nocardioides marmoribigeumensis</name>
    <dbReference type="NCBI Taxonomy" id="433649"/>
    <lineage>
        <taxon>Bacteria</taxon>
        <taxon>Bacillati</taxon>
        <taxon>Actinomycetota</taxon>
        <taxon>Actinomycetes</taxon>
        <taxon>Propionibacteriales</taxon>
        <taxon>Nocardioidaceae</taxon>
        <taxon>Nocardioides</taxon>
    </lineage>
</organism>
<dbReference type="InterPro" id="IPR001509">
    <property type="entry name" value="Epimerase_deHydtase"/>
</dbReference>
<dbReference type="EMBL" id="JAVDYG010000001">
    <property type="protein sequence ID" value="MDR7363502.1"/>
    <property type="molecule type" value="Genomic_DNA"/>
</dbReference>
<dbReference type="Gene3D" id="3.40.50.720">
    <property type="entry name" value="NAD(P)-binding Rossmann-like Domain"/>
    <property type="match status" value="1"/>
</dbReference>
<evidence type="ECO:0000256" key="1">
    <source>
        <dbReference type="ARBA" id="ARBA00007637"/>
    </source>
</evidence>
<accession>A0ABU2BYL2</accession>
<dbReference type="PANTHER" id="PTHR43103:SF5">
    <property type="entry name" value="4-EPIMERASE, PUTATIVE (AFU_ORTHOLOGUE AFUA_7G00360)-RELATED"/>
    <property type="match status" value="1"/>
</dbReference>
<dbReference type="SUPFAM" id="SSF51735">
    <property type="entry name" value="NAD(P)-binding Rossmann-fold domains"/>
    <property type="match status" value="1"/>
</dbReference>
<dbReference type="PANTHER" id="PTHR43103">
    <property type="entry name" value="NUCLEOSIDE-DIPHOSPHATE-SUGAR EPIMERASE"/>
    <property type="match status" value="1"/>
</dbReference>
<keyword evidence="6" id="KW-1185">Reference proteome</keyword>
<evidence type="ECO:0000313" key="6">
    <source>
        <dbReference type="Proteomes" id="UP001183648"/>
    </source>
</evidence>
<protein>
    <submittedName>
        <fullName evidence="5">Nucleoside-diphosphate-sugar epimerase</fullName>
    </submittedName>
</protein>
<keyword evidence="2" id="KW-0560">Oxidoreductase</keyword>
<sequence>MPEDRPPVLVTGALGHVGRHTVRALLGRRRRVVATDRRTPATEALARTLPESVELRWADLTDADEVHRLVEEVEPLAVVHLAAMIPPSSYAAPELARRVNVEGTRHLVAAIESLMVRAERNCRLVHCSSVAVHGPRNPRRGTLLSAETPVRPADVYGATKAEAEALVRRSGVDWTILRLGAVVFPDLTMTGDVDTQYFSAMLPSDGRVQTVDGRDVAFALATAVGADCSGRTLMIGGGESHRMTQGDLVRAMAWAVGVPGALPPGRPGDPDDDDSWFCTDWMDTAEAQRVLGFQHHTWRETRNAVAHHAGVRRWVSWPAILPVRALLSARSPLRGFPGPFAPMWRGVEARWGEESLAP</sequence>